<dbReference type="InterPro" id="IPR004749">
    <property type="entry name" value="Orgcat_transp/SVOP"/>
</dbReference>
<evidence type="ECO:0000256" key="4">
    <source>
        <dbReference type="ARBA" id="ARBA00022692"/>
    </source>
</evidence>
<reference evidence="13" key="1">
    <citation type="submission" date="2025-08" db="UniProtKB">
        <authorList>
            <consortium name="Ensembl"/>
        </authorList>
    </citation>
    <scope>IDENTIFICATION</scope>
</reference>
<dbReference type="GO" id="GO:0006811">
    <property type="term" value="P:monoatomic ion transport"/>
    <property type="evidence" value="ECO:0007669"/>
    <property type="project" value="UniProtKB-KW"/>
</dbReference>
<dbReference type="RefSeq" id="XP_023659399.1">
    <property type="nucleotide sequence ID" value="XM_023803631.2"/>
</dbReference>
<keyword evidence="5" id="KW-0547">Nucleotide-binding</keyword>
<dbReference type="PROSITE" id="PS50850">
    <property type="entry name" value="MFS"/>
    <property type="match status" value="1"/>
</dbReference>
<evidence type="ECO:0000256" key="10">
    <source>
        <dbReference type="ARBA" id="ARBA00023180"/>
    </source>
</evidence>
<evidence type="ECO:0000256" key="6">
    <source>
        <dbReference type="ARBA" id="ARBA00022840"/>
    </source>
</evidence>
<feature type="transmembrane region" description="Helical" evidence="11">
    <location>
        <begin position="343"/>
        <end position="361"/>
    </location>
</feature>
<sequence>MHDGNYEDVTLFLGQWGPFQRAIFFLLSLSIVPNGFTGMSIVFLGDTPAHRCRIPEDANLSAAWRNSALPLVEESGSLRQSPCSRYKLDVIRDFSDKGYLPGIDVNLTGIQQEGCRDGWVYDRGTYISTIVTEWDLVCDDKWKVPLTTSLFFCGVLIGSFASGQLSDRFGRKLVLFATMGVQTLFTLFQVFSTSWVMFCALFFIVGMGQISNYVAAFVLGTEILSQSVRIIYSTMGVCIFFAIGYMVLPLVAFFIRDWRTLLLVLTLPGFLYIPLWWLIPESPRWLLSQGRVEEAEAVLRDAARKNGVTAPETIFQSVQADSKPVNSRSHNICDLVRTGNIRCISIMLGLVWVILSIGYFALSLNTSNLAGSAYLNCFISAAIEVPAYTSAWLLFRYVPRRLCLLSTLLLGGVVLLFIQFVPEGLVSLSITLEMLGKFGVTAAFSIIYAYTAELYPTVLRNTAVGACSMASRLGSIAAPYFVYLGQFNRFLPYTLMGSLTAFSGLLSLLLPETFGLPLPETVHHMQTILRWKKKEKSDDAHEIEEEAEEEGA</sequence>
<feature type="transmembrane region" description="Helical" evidence="11">
    <location>
        <begin position="261"/>
        <end position="279"/>
    </location>
</feature>
<feature type="transmembrane region" description="Helical" evidence="11">
    <location>
        <begin position="231"/>
        <end position="255"/>
    </location>
</feature>
<dbReference type="GO" id="GO:0015651">
    <property type="term" value="F:quaternary ammonium group transmembrane transporter activity"/>
    <property type="evidence" value="ECO:0007669"/>
    <property type="project" value="UniProtKB-ARBA"/>
</dbReference>
<dbReference type="GeneID" id="111839570"/>
<dbReference type="Proteomes" id="UP000261540">
    <property type="component" value="Unplaced"/>
</dbReference>
<evidence type="ECO:0000259" key="12">
    <source>
        <dbReference type="PROSITE" id="PS50850"/>
    </source>
</evidence>
<evidence type="ECO:0000313" key="13">
    <source>
        <dbReference type="Ensembl" id="ENSPKIP00000018118.1"/>
    </source>
</evidence>
<keyword evidence="6" id="KW-0067">ATP-binding</keyword>
<feature type="transmembrane region" description="Helical" evidence="11">
    <location>
        <begin position="373"/>
        <end position="395"/>
    </location>
</feature>
<keyword evidence="14" id="KW-1185">Reference proteome</keyword>
<dbReference type="PANTHER" id="PTHR24064">
    <property type="entry name" value="SOLUTE CARRIER FAMILY 22 MEMBER"/>
    <property type="match status" value="1"/>
</dbReference>
<protein>
    <submittedName>
        <fullName evidence="13">Solute carrier family 22 member 21</fullName>
    </submittedName>
</protein>
<keyword evidence="3" id="KW-0813">Transport</keyword>
<evidence type="ECO:0000313" key="14">
    <source>
        <dbReference type="Proteomes" id="UP000261540"/>
    </source>
</evidence>
<dbReference type="CTD" id="6584"/>
<dbReference type="STRING" id="1676925.ENSPKIP00000018118"/>
<reference evidence="13" key="2">
    <citation type="submission" date="2025-09" db="UniProtKB">
        <authorList>
            <consortium name="Ensembl"/>
        </authorList>
    </citation>
    <scope>IDENTIFICATION</scope>
</reference>
<dbReference type="GO" id="GO:0016020">
    <property type="term" value="C:membrane"/>
    <property type="evidence" value="ECO:0007669"/>
    <property type="project" value="InterPro"/>
</dbReference>
<dbReference type="SUPFAM" id="SSF103473">
    <property type="entry name" value="MFS general substrate transporter"/>
    <property type="match status" value="1"/>
</dbReference>
<keyword evidence="10" id="KW-0325">Glycoprotein</keyword>
<keyword evidence="4 11" id="KW-0812">Transmembrane</keyword>
<evidence type="ECO:0000256" key="11">
    <source>
        <dbReference type="SAM" id="Phobius"/>
    </source>
</evidence>
<dbReference type="PROSITE" id="PS00216">
    <property type="entry name" value="SUGAR_TRANSPORT_1"/>
    <property type="match status" value="1"/>
</dbReference>
<feature type="transmembrane region" description="Helical" evidence="11">
    <location>
        <begin position="402"/>
        <end position="422"/>
    </location>
</feature>
<organism evidence="13 14">
    <name type="scientific">Paramormyrops kingsleyae</name>
    <dbReference type="NCBI Taxonomy" id="1676925"/>
    <lineage>
        <taxon>Eukaryota</taxon>
        <taxon>Metazoa</taxon>
        <taxon>Chordata</taxon>
        <taxon>Craniata</taxon>
        <taxon>Vertebrata</taxon>
        <taxon>Euteleostomi</taxon>
        <taxon>Actinopterygii</taxon>
        <taxon>Neopterygii</taxon>
        <taxon>Teleostei</taxon>
        <taxon>Osteoglossocephala</taxon>
        <taxon>Osteoglossomorpha</taxon>
        <taxon>Osteoglossiformes</taxon>
        <taxon>Mormyridae</taxon>
        <taxon>Paramormyrops</taxon>
    </lineage>
</organism>
<dbReference type="AlphaFoldDB" id="A0A3B3RIE7"/>
<feature type="transmembrane region" description="Helical" evidence="11">
    <location>
        <begin position="195"/>
        <end position="219"/>
    </location>
</feature>
<dbReference type="Gene3D" id="1.20.1250.20">
    <property type="entry name" value="MFS general substrate transporter like domains"/>
    <property type="match status" value="1"/>
</dbReference>
<evidence type="ECO:0000256" key="5">
    <source>
        <dbReference type="ARBA" id="ARBA00022741"/>
    </source>
</evidence>
<comment type="similarity">
    <text evidence="2">Belongs to the major facilitator (TC 2.A.1) superfamily. Organic cation transporter (TC 2.A.1.19) family.</text>
</comment>
<dbReference type="KEGG" id="pki:111839570"/>
<evidence type="ECO:0000256" key="8">
    <source>
        <dbReference type="ARBA" id="ARBA00023065"/>
    </source>
</evidence>
<feature type="transmembrane region" description="Helical" evidence="11">
    <location>
        <begin position="22"/>
        <end position="44"/>
    </location>
</feature>
<keyword evidence="8" id="KW-0406">Ion transport</keyword>
<evidence type="ECO:0000256" key="3">
    <source>
        <dbReference type="ARBA" id="ARBA00022448"/>
    </source>
</evidence>
<dbReference type="GO" id="GO:0005524">
    <property type="term" value="F:ATP binding"/>
    <property type="evidence" value="ECO:0007669"/>
    <property type="project" value="UniProtKB-KW"/>
</dbReference>
<dbReference type="InterPro" id="IPR005829">
    <property type="entry name" value="Sugar_transporter_CS"/>
</dbReference>
<feature type="transmembrane region" description="Helical" evidence="11">
    <location>
        <begin position="173"/>
        <end position="189"/>
    </location>
</feature>
<dbReference type="Ensembl" id="ENSPKIT00000042645.1">
    <property type="protein sequence ID" value="ENSPKIP00000018118.1"/>
    <property type="gene ID" value="ENSPKIG00000003712.1"/>
</dbReference>
<dbReference type="InterPro" id="IPR020846">
    <property type="entry name" value="MFS_dom"/>
</dbReference>
<dbReference type="GO" id="GO:0012505">
    <property type="term" value="C:endomembrane system"/>
    <property type="evidence" value="ECO:0007669"/>
    <property type="project" value="UniProtKB-SubCell"/>
</dbReference>
<keyword evidence="7 11" id="KW-1133">Transmembrane helix</keyword>
<feature type="transmembrane region" description="Helical" evidence="11">
    <location>
        <begin position="434"/>
        <end position="451"/>
    </location>
</feature>
<accession>A0A3B3RIE7</accession>
<dbReference type="NCBIfam" id="TIGR00898">
    <property type="entry name" value="2A0119"/>
    <property type="match status" value="1"/>
</dbReference>
<dbReference type="Pfam" id="PF00083">
    <property type="entry name" value="Sugar_tr"/>
    <property type="match status" value="1"/>
</dbReference>
<feature type="domain" description="Major facilitator superfamily (MFS) profile" evidence="12">
    <location>
        <begin position="90"/>
        <end position="515"/>
    </location>
</feature>
<dbReference type="GeneTree" id="ENSGT00940000163251"/>
<dbReference type="FunFam" id="1.20.1250.20:FF:000070">
    <property type="entry name" value="Solute carrier family 22 member 5"/>
    <property type="match status" value="1"/>
</dbReference>
<evidence type="ECO:0000256" key="7">
    <source>
        <dbReference type="ARBA" id="ARBA00022989"/>
    </source>
</evidence>
<evidence type="ECO:0000256" key="9">
    <source>
        <dbReference type="ARBA" id="ARBA00023136"/>
    </source>
</evidence>
<evidence type="ECO:0000256" key="2">
    <source>
        <dbReference type="ARBA" id="ARBA00009203"/>
    </source>
</evidence>
<keyword evidence="9 11" id="KW-0472">Membrane</keyword>
<proteinExistence type="inferred from homology"/>
<evidence type="ECO:0000256" key="1">
    <source>
        <dbReference type="ARBA" id="ARBA00004127"/>
    </source>
</evidence>
<dbReference type="OrthoDB" id="3936150at2759"/>
<comment type="subcellular location">
    <subcellularLocation>
        <location evidence="1">Endomembrane system</location>
        <topology evidence="1">Multi-pass membrane protein</topology>
    </subcellularLocation>
</comment>
<dbReference type="InterPro" id="IPR036259">
    <property type="entry name" value="MFS_trans_sf"/>
</dbReference>
<name>A0A3B3RIE7_9TELE</name>
<dbReference type="InterPro" id="IPR005828">
    <property type="entry name" value="MFS_sugar_transport-like"/>
</dbReference>